<dbReference type="InterPro" id="IPR036047">
    <property type="entry name" value="F-box-like_dom_sf"/>
</dbReference>
<keyword evidence="4" id="KW-1185">Reference proteome</keyword>
<accession>A0A9W8TZ65</accession>
<proteinExistence type="predicted"/>
<reference evidence="3 4" key="1">
    <citation type="journal article" date="2023" name="Proc. Natl. Acad. Sci. U.S.A.">
        <title>A global phylogenomic analysis of the shiitake genus Lentinula.</title>
        <authorList>
            <person name="Sierra-Patev S."/>
            <person name="Min B."/>
            <person name="Naranjo-Ortiz M."/>
            <person name="Looney B."/>
            <person name="Konkel Z."/>
            <person name="Slot J.C."/>
            <person name="Sakamoto Y."/>
            <person name="Steenwyk J.L."/>
            <person name="Rokas A."/>
            <person name="Carro J."/>
            <person name="Camarero S."/>
            <person name="Ferreira P."/>
            <person name="Molpeceres G."/>
            <person name="Ruiz-Duenas F.J."/>
            <person name="Serrano A."/>
            <person name="Henrissat B."/>
            <person name="Drula E."/>
            <person name="Hughes K.W."/>
            <person name="Mata J.L."/>
            <person name="Ishikawa N.K."/>
            <person name="Vargas-Isla R."/>
            <person name="Ushijima S."/>
            <person name="Smith C.A."/>
            <person name="Donoghue J."/>
            <person name="Ahrendt S."/>
            <person name="Andreopoulos W."/>
            <person name="He G."/>
            <person name="LaButti K."/>
            <person name="Lipzen A."/>
            <person name="Ng V."/>
            <person name="Riley R."/>
            <person name="Sandor L."/>
            <person name="Barry K."/>
            <person name="Martinez A.T."/>
            <person name="Xiao Y."/>
            <person name="Gibbons J.G."/>
            <person name="Terashima K."/>
            <person name="Grigoriev I.V."/>
            <person name="Hibbett D."/>
        </authorList>
    </citation>
    <scope>NUCLEOTIDE SEQUENCE [LARGE SCALE GENOMIC DNA]</scope>
    <source>
        <strain evidence="3 4">TFB7810</strain>
    </source>
</reference>
<sequence length="568" mass="63531">MLLLSLPNEVILELFKYLNTSDIISLRQTCTHLAEITNDKLLWSNMVQQLRTRLPLPPSVRTSFEDWSADALESLVVSVELIDDLWLLARESPPVKLQNKRGEILLGLKIFLDRWILAVYTDGYINLWDTESANEDDYRRWCFVYTGNDKTTSFQAVLDDTGEKLLVVITRAHLPGTWVVALYEVLLSDPPLKLQFTLLCTFPTSSSRMAQEIHPPKRIIAFSQLGSIELAHWSDNSKENITSVSISNPQADELEEMFTTILSLRILSDGYVFVFKTRSIELYPLPKFTAAKRSGPSSPSFPMPSLRHIFPSYNFRDVQISDVETGALTEEEVSSSEGGGTRYRLKMLASDIIQGLFYFVVNIIIPSTQDQIPILDVHLAAIYAMANNIPFHSKNRLQPHQQSTLEETSESRSSMPLMNPNTAGPIQPVIERFSMPRSDRVNSARSSSFVSTYAVGSQGMRAVWIERRRGTTLKQIVSCRLNAPSIVDDNTPGVVSDSGLEPSDSDSPSLENTPGFDFLPQALDGQVVYSIQSYDLREDITYCALGEVSGKIILGNRSGDVFVLETGA</sequence>
<feature type="region of interest" description="Disordered" evidence="1">
    <location>
        <begin position="488"/>
        <end position="514"/>
    </location>
</feature>
<dbReference type="AlphaFoldDB" id="A0A9W8TZ65"/>
<protein>
    <recommendedName>
        <fullName evidence="2">F-box domain-containing protein</fullName>
    </recommendedName>
</protein>
<evidence type="ECO:0000256" key="1">
    <source>
        <dbReference type="SAM" id="MobiDB-lite"/>
    </source>
</evidence>
<dbReference type="PROSITE" id="PS50181">
    <property type="entry name" value="FBOX"/>
    <property type="match status" value="1"/>
</dbReference>
<feature type="region of interest" description="Disordered" evidence="1">
    <location>
        <begin position="394"/>
        <end position="421"/>
    </location>
</feature>
<dbReference type="EMBL" id="JANVFU010000005">
    <property type="protein sequence ID" value="KAJ3745830.1"/>
    <property type="molecule type" value="Genomic_DNA"/>
</dbReference>
<name>A0A9W8TZ65_9AGAR</name>
<dbReference type="SUPFAM" id="SSF81383">
    <property type="entry name" value="F-box domain"/>
    <property type="match status" value="1"/>
</dbReference>
<dbReference type="Gene3D" id="1.20.1280.50">
    <property type="match status" value="1"/>
</dbReference>
<dbReference type="Proteomes" id="UP001142393">
    <property type="component" value="Unassembled WGS sequence"/>
</dbReference>
<comment type="caution">
    <text evidence="3">The sequence shown here is derived from an EMBL/GenBank/DDBJ whole genome shotgun (WGS) entry which is preliminary data.</text>
</comment>
<evidence type="ECO:0000313" key="3">
    <source>
        <dbReference type="EMBL" id="KAJ3745830.1"/>
    </source>
</evidence>
<evidence type="ECO:0000259" key="2">
    <source>
        <dbReference type="PROSITE" id="PS50181"/>
    </source>
</evidence>
<feature type="compositionally biased region" description="Low complexity" evidence="1">
    <location>
        <begin position="403"/>
        <end position="414"/>
    </location>
</feature>
<gene>
    <name evidence="3" type="ORF">DFH05DRAFT_1489657</name>
</gene>
<feature type="domain" description="F-box" evidence="2">
    <location>
        <begin position="1"/>
        <end position="46"/>
    </location>
</feature>
<organism evidence="3 4">
    <name type="scientific">Lentinula detonsa</name>
    <dbReference type="NCBI Taxonomy" id="2804962"/>
    <lineage>
        <taxon>Eukaryota</taxon>
        <taxon>Fungi</taxon>
        <taxon>Dikarya</taxon>
        <taxon>Basidiomycota</taxon>
        <taxon>Agaricomycotina</taxon>
        <taxon>Agaricomycetes</taxon>
        <taxon>Agaricomycetidae</taxon>
        <taxon>Agaricales</taxon>
        <taxon>Marasmiineae</taxon>
        <taxon>Omphalotaceae</taxon>
        <taxon>Lentinula</taxon>
    </lineage>
</organism>
<dbReference type="Pfam" id="PF12937">
    <property type="entry name" value="F-box-like"/>
    <property type="match status" value="1"/>
</dbReference>
<dbReference type="SMART" id="SM00256">
    <property type="entry name" value="FBOX"/>
    <property type="match status" value="1"/>
</dbReference>
<dbReference type="InterPro" id="IPR001810">
    <property type="entry name" value="F-box_dom"/>
</dbReference>
<evidence type="ECO:0000313" key="4">
    <source>
        <dbReference type="Proteomes" id="UP001142393"/>
    </source>
</evidence>